<sequence>MAGVELLPKEYGYVVLVLVAYCFLNFWMLAQVGRARKKYKVFYPTMYASEAENKDAKLFNCVQRGHQNSLELMPMFFMLMILGGIRHPVIAASLGALYTVTRIFYFKGYSTGDPKNRLSIGKYGFLAIFGLIVCTISCGVHMLIE</sequence>
<dbReference type="GO" id="GO:0004602">
    <property type="term" value="F:glutathione peroxidase activity"/>
    <property type="evidence" value="ECO:0007669"/>
    <property type="project" value="TreeGrafter"/>
</dbReference>
<evidence type="ECO:0000256" key="19">
    <source>
        <dbReference type="ARBA" id="ARBA00075145"/>
    </source>
</evidence>
<evidence type="ECO:0000256" key="12">
    <source>
        <dbReference type="ARBA" id="ARBA00023288"/>
    </source>
</evidence>
<keyword evidence="10" id="KW-0564">Palmitate</keyword>
<protein>
    <recommendedName>
        <fullName evidence="18">Glutathione S-transferase 3, mitochondrial</fullName>
        <ecNumber evidence="15">4.4.1.20</ecNumber>
    </recommendedName>
    <alternativeName>
        <fullName evidence="19">Glutathione peroxidase MGST3</fullName>
    </alternativeName>
    <alternativeName>
        <fullName evidence="20">LTC4 synthase MGST3</fullName>
    </alternativeName>
</protein>
<comment type="pathway">
    <text evidence="14">Lipid metabolism; arachidonate metabolism.</text>
</comment>
<feature type="transmembrane region" description="Helical" evidence="21">
    <location>
        <begin position="12"/>
        <end position="30"/>
    </location>
</feature>
<evidence type="ECO:0000256" key="17">
    <source>
        <dbReference type="ARBA" id="ARBA00051411"/>
    </source>
</evidence>
<dbReference type="InterPro" id="IPR050997">
    <property type="entry name" value="MAPEG"/>
</dbReference>
<evidence type="ECO:0000256" key="5">
    <source>
        <dbReference type="ARBA" id="ARBA00022989"/>
    </source>
</evidence>
<evidence type="ECO:0000256" key="13">
    <source>
        <dbReference type="ARBA" id="ARBA00037884"/>
    </source>
</evidence>
<keyword evidence="12" id="KW-0449">Lipoprotein</keyword>
<evidence type="ECO:0000256" key="10">
    <source>
        <dbReference type="ARBA" id="ARBA00023139"/>
    </source>
</evidence>
<dbReference type="Proteomes" id="UP001293254">
    <property type="component" value="Unassembled WGS sequence"/>
</dbReference>
<accession>A0AAE1YHR6</accession>
<evidence type="ECO:0000256" key="1">
    <source>
        <dbReference type="ARBA" id="ARBA00004374"/>
    </source>
</evidence>
<keyword evidence="9 21" id="KW-0472">Membrane</keyword>
<comment type="pathway">
    <text evidence="13">Lipid metabolism; leukotriene C4 biosynthesis.</text>
</comment>
<keyword evidence="7" id="KW-0443">Lipid metabolism</keyword>
<keyword evidence="23" id="KW-1185">Reference proteome</keyword>
<dbReference type="AlphaFoldDB" id="A0AAE1YHR6"/>
<dbReference type="GO" id="GO:0005635">
    <property type="term" value="C:nuclear envelope"/>
    <property type="evidence" value="ECO:0007669"/>
    <property type="project" value="TreeGrafter"/>
</dbReference>
<dbReference type="GO" id="GO:0004364">
    <property type="term" value="F:glutathione transferase activity"/>
    <property type="evidence" value="ECO:0007669"/>
    <property type="project" value="TreeGrafter"/>
</dbReference>
<keyword evidence="3 21" id="KW-0812">Transmembrane</keyword>
<keyword evidence="11" id="KW-0456">Lyase</keyword>
<evidence type="ECO:0000256" key="20">
    <source>
        <dbReference type="ARBA" id="ARBA00076908"/>
    </source>
</evidence>
<evidence type="ECO:0000256" key="15">
    <source>
        <dbReference type="ARBA" id="ARBA00039056"/>
    </source>
</evidence>
<keyword evidence="4" id="KW-1000">Mitochondrion outer membrane</keyword>
<feature type="transmembrane region" description="Helical" evidence="21">
    <location>
        <begin position="120"/>
        <end position="144"/>
    </location>
</feature>
<keyword evidence="6" id="KW-0560">Oxidoreductase</keyword>
<evidence type="ECO:0000256" key="16">
    <source>
        <dbReference type="ARBA" id="ARBA00049298"/>
    </source>
</evidence>
<evidence type="ECO:0000313" key="22">
    <source>
        <dbReference type="EMBL" id="KAK4430495.1"/>
    </source>
</evidence>
<evidence type="ECO:0000256" key="2">
    <source>
        <dbReference type="ARBA" id="ARBA00022679"/>
    </source>
</evidence>
<dbReference type="InterPro" id="IPR001129">
    <property type="entry name" value="Membr-assoc_MAPEG"/>
</dbReference>
<evidence type="ECO:0000256" key="9">
    <source>
        <dbReference type="ARBA" id="ARBA00023136"/>
    </source>
</evidence>
<dbReference type="EMBL" id="JACGWO010000004">
    <property type="protein sequence ID" value="KAK4430495.1"/>
    <property type="molecule type" value="Genomic_DNA"/>
</dbReference>
<feature type="transmembrane region" description="Helical" evidence="21">
    <location>
        <begin position="76"/>
        <end position="100"/>
    </location>
</feature>
<dbReference type="FunFam" id="1.20.120.550:FF:000004">
    <property type="entry name" value="Microsomal glutathione S-transferase 3"/>
    <property type="match status" value="1"/>
</dbReference>
<dbReference type="Gene3D" id="1.20.120.550">
    <property type="entry name" value="Membrane associated eicosanoid/glutathione metabolism-like domain"/>
    <property type="match status" value="1"/>
</dbReference>
<comment type="caution">
    <text evidence="22">The sequence shown here is derived from an EMBL/GenBank/DDBJ whole genome shotgun (WGS) entry which is preliminary data.</text>
</comment>
<evidence type="ECO:0000256" key="11">
    <source>
        <dbReference type="ARBA" id="ARBA00023239"/>
    </source>
</evidence>
<organism evidence="22 23">
    <name type="scientific">Sesamum alatum</name>
    <dbReference type="NCBI Taxonomy" id="300844"/>
    <lineage>
        <taxon>Eukaryota</taxon>
        <taxon>Viridiplantae</taxon>
        <taxon>Streptophyta</taxon>
        <taxon>Embryophyta</taxon>
        <taxon>Tracheophyta</taxon>
        <taxon>Spermatophyta</taxon>
        <taxon>Magnoliopsida</taxon>
        <taxon>eudicotyledons</taxon>
        <taxon>Gunneridae</taxon>
        <taxon>Pentapetalae</taxon>
        <taxon>asterids</taxon>
        <taxon>lamiids</taxon>
        <taxon>Lamiales</taxon>
        <taxon>Pedaliaceae</taxon>
        <taxon>Sesamum</taxon>
    </lineage>
</organism>
<proteinExistence type="predicted"/>
<gene>
    <name evidence="22" type="ORF">Salat_1350200</name>
</gene>
<comment type="catalytic activity">
    <reaction evidence="17">
        <text>15-deoxy-Delta(12,14)-prostaglandin J2 + glutathione = 15-deoxy-Delta(12,14)-prostaglandin J2-S-(R)-glutathione</text>
        <dbReference type="Rhea" id="RHEA:75963"/>
        <dbReference type="ChEBI" id="CHEBI:57925"/>
        <dbReference type="ChEBI" id="CHEBI:85236"/>
        <dbReference type="ChEBI" id="CHEBI:194498"/>
    </reaction>
    <physiologicalReaction direction="left-to-right" evidence="17">
        <dbReference type="Rhea" id="RHEA:75964"/>
    </physiologicalReaction>
</comment>
<dbReference type="Pfam" id="PF01124">
    <property type="entry name" value="MAPEG"/>
    <property type="match status" value="1"/>
</dbReference>
<name>A0AAE1YHR6_9LAMI</name>
<reference evidence="22" key="1">
    <citation type="submission" date="2020-06" db="EMBL/GenBank/DDBJ databases">
        <authorList>
            <person name="Li T."/>
            <person name="Hu X."/>
            <person name="Zhang T."/>
            <person name="Song X."/>
            <person name="Zhang H."/>
            <person name="Dai N."/>
            <person name="Sheng W."/>
            <person name="Hou X."/>
            <person name="Wei L."/>
        </authorList>
    </citation>
    <scope>NUCLEOTIDE SEQUENCE</scope>
    <source>
        <strain evidence="22">3651</strain>
        <tissue evidence="22">Leaf</tissue>
    </source>
</reference>
<comment type="subcellular location">
    <subcellularLocation>
        <location evidence="1">Mitochondrion outer membrane</location>
        <topology evidence="1">Multi-pass membrane protein</topology>
    </subcellularLocation>
</comment>
<evidence type="ECO:0000256" key="4">
    <source>
        <dbReference type="ARBA" id="ARBA00022787"/>
    </source>
</evidence>
<keyword evidence="5 21" id="KW-1133">Transmembrane helix</keyword>
<dbReference type="GO" id="GO:0006691">
    <property type="term" value="P:leukotriene metabolic process"/>
    <property type="evidence" value="ECO:0007669"/>
    <property type="project" value="UniProtKB-ARBA"/>
</dbReference>
<dbReference type="GO" id="GO:0005741">
    <property type="term" value="C:mitochondrial outer membrane"/>
    <property type="evidence" value="ECO:0007669"/>
    <property type="project" value="UniProtKB-SubCell"/>
</dbReference>
<reference evidence="22" key="2">
    <citation type="journal article" date="2024" name="Plant">
        <title>Genomic evolution and insights into agronomic trait innovations of Sesamum species.</title>
        <authorList>
            <person name="Miao H."/>
            <person name="Wang L."/>
            <person name="Qu L."/>
            <person name="Liu H."/>
            <person name="Sun Y."/>
            <person name="Le M."/>
            <person name="Wang Q."/>
            <person name="Wei S."/>
            <person name="Zheng Y."/>
            <person name="Lin W."/>
            <person name="Duan Y."/>
            <person name="Cao H."/>
            <person name="Xiong S."/>
            <person name="Wang X."/>
            <person name="Wei L."/>
            <person name="Li C."/>
            <person name="Ma Q."/>
            <person name="Ju M."/>
            <person name="Zhao R."/>
            <person name="Li G."/>
            <person name="Mu C."/>
            <person name="Tian Q."/>
            <person name="Mei H."/>
            <person name="Zhang T."/>
            <person name="Gao T."/>
            <person name="Zhang H."/>
        </authorList>
    </citation>
    <scope>NUCLEOTIDE SEQUENCE</scope>
    <source>
        <strain evidence="22">3651</strain>
    </source>
</reference>
<evidence type="ECO:0000256" key="18">
    <source>
        <dbReference type="ARBA" id="ARBA00069748"/>
    </source>
</evidence>
<comment type="catalytic activity">
    <reaction evidence="16">
        <text>leukotriene C4 = leukotriene A4 + glutathione</text>
        <dbReference type="Rhea" id="RHEA:17617"/>
        <dbReference type="ChEBI" id="CHEBI:57463"/>
        <dbReference type="ChEBI" id="CHEBI:57925"/>
        <dbReference type="ChEBI" id="CHEBI:57973"/>
        <dbReference type="EC" id="4.4.1.20"/>
    </reaction>
    <physiologicalReaction direction="right-to-left" evidence="16">
        <dbReference type="Rhea" id="RHEA:17619"/>
    </physiologicalReaction>
</comment>
<evidence type="ECO:0000313" key="23">
    <source>
        <dbReference type="Proteomes" id="UP001293254"/>
    </source>
</evidence>
<dbReference type="PANTHER" id="PTHR10250">
    <property type="entry name" value="MICROSOMAL GLUTATHIONE S-TRANSFERASE"/>
    <property type="match status" value="1"/>
</dbReference>
<dbReference type="EC" id="4.4.1.20" evidence="15"/>
<evidence type="ECO:0000256" key="8">
    <source>
        <dbReference type="ARBA" id="ARBA00023128"/>
    </source>
</evidence>
<dbReference type="InterPro" id="IPR023352">
    <property type="entry name" value="MAPEG-like_dom_sf"/>
</dbReference>
<dbReference type="PANTHER" id="PTHR10250:SF22">
    <property type="entry name" value="MICROSOMAL GLUTATHIONE S-TRANSFERASE"/>
    <property type="match status" value="1"/>
</dbReference>
<dbReference type="GO" id="GO:0005783">
    <property type="term" value="C:endoplasmic reticulum"/>
    <property type="evidence" value="ECO:0007669"/>
    <property type="project" value="TreeGrafter"/>
</dbReference>
<keyword evidence="8" id="KW-0496">Mitochondrion</keyword>
<evidence type="ECO:0000256" key="3">
    <source>
        <dbReference type="ARBA" id="ARBA00022692"/>
    </source>
</evidence>
<evidence type="ECO:0000256" key="6">
    <source>
        <dbReference type="ARBA" id="ARBA00023002"/>
    </source>
</evidence>
<dbReference type="GO" id="GO:0004464">
    <property type="term" value="F:leukotriene-C4 synthase activity"/>
    <property type="evidence" value="ECO:0007669"/>
    <property type="project" value="UniProtKB-EC"/>
</dbReference>
<dbReference type="SUPFAM" id="SSF161084">
    <property type="entry name" value="MAPEG domain-like"/>
    <property type="match status" value="1"/>
</dbReference>
<evidence type="ECO:0000256" key="7">
    <source>
        <dbReference type="ARBA" id="ARBA00023098"/>
    </source>
</evidence>
<keyword evidence="2" id="KW-0808">Transferase</keyword>
<evidence type="ECO:0000256" key="21">
    <source>
        <dbReference type="SAM" id="Phobius"/>
    </source>
</evidence>
<evidence type="ECO:0000256" key="14">
    <source>
        <dbReference type="ARBA" id="ARBA00037916"/>
    </source>
</evidence>
<dbReference type="GO" id="GO:0006629">
    <property type="term" value="P:lipid metabolic process"/>
    <property type="evidence" value="ECO:0007669"/>
    <property type="project" value="UniProtKB-KW"/>
</dbReference>